<name>A0ABT3HHP5_9HYPH</name>
<dbReference type="CDD" id="cd10448">
    <property type="entry name" value="GIY-YIG_unchar_3"/>
    <property type="match status" value="1"/>
</dbReference>
<evidence type="ECO:0000259" key="2">
    <source>
        <dbReference type="PROSITE" id="PS50164"/>
    </source>
</evidence>
<dbReference type="EMBL" id="JAOQNS010000014">
    <property type="protein sequence ID" value="MCW2309781.1"/>
    <property type="molecule type" value="Genomic_DNA"/>
</dbReference>
<dbReference type="InterPro" id="IPR050190">
    <property type="entry name" value="UPF0213_domain"/>
</dbReference>
<dbReference type="RefSeq" id="WP_264603356.1">
    <property type="nucleotide sequence ID" value="NZ_JAOQNS010000014.1"/>
</dbReference>
<dbReference type="Proteomes" id="UP001209755">
    <property type="component" value="Unassembled WGS sequence"/>
</dbReference>
<gene>
    <name evidence="3" type="ORF">M2319_004140</name>
</gene>
<evidence type="ECO:0000256" key="1">
    <source>
        <dbReference type="ARBA" id="ARBA00007435"/>
    </source>
</evidence>
<sequence length="96" mass="11559">MTGGWVYIVTNRKHGTLYVGVTSDIRRRAVEHREGAFDSFTKKHALHRLVWMEPHETMPEAIRREKSLKRWQRAWKIQLIEQRNPDWDDLFETLNS</sequence>
<dbReference type="GO" id="GO:0004519">
    <property type="term" value="F:endonuclease activity"/>
    <property type="evidence" value="ECO:0007669"/>
    <property type="project" value="UniProtKB-KW"/>
</dbReference>
<dbReference type="PROSITE" id="PS50164">
    <property type="entry name" value="GIY_YIG"/>
    <property type="match status" value="1"/>
</dbReference>
<evidence type="ECO:0000313" key="4">
    <source>
        <dbReference type="Proteomes" id="UP001209755"/>
    </source>
</evidence>
<keyword evidence="3" id="KW-0378">Hydrolase</keyword>
<dbReference type="Gene3D" id="3.40.1440.10">
    <property type="entry name" value="GIY-YIG endonuclease"/>
    <property type="match status" value="1"/>
</dbReference>
<keyword evidence="4" id="KW-1185">Reference proteome</keyword>
<reference evidence="4" key="1">
    <citation type="submission" date="2023-07" db="EMBL/GenBank/DDBJ databases">
        <title>Genome sequencing of Purple Non-Sulfur Bacteria from various extreme environments.</title>
        <authorList>
            <person name="Mayer M."/>
        </authorList>
    </citation>
    <scope>NUCLEOTIDE SEQUENCE [LARGE SCALE GENOMIC DNA]</scope>
    <source>
        <strain evidence="4">DSM 17935</strain>
    </source>
</reference>
<dbReference type="Pfam" id="PF01541">
    <property type="entry name" value="GIY-YIG"/>
    <property type="match status" value="1"/>
</dbReference>
<evidence type="ECO:0000313" key="3">
    <source>
        <dbReference type="EMBL" id="MCW2309781.1"/>
    </source>
</evidence>
<dbReference type="SMART" id="SM00465">
    <property type="entry name" value="GIYc"/>
    <property type="match status" value="1"/>
</dbReference>
<protein>
    <submittedName>
        <fullName evidence="3">Endonuclease</fullName>
    </submittedName>
</protein>
<keyword evidence="3" id="KW-0540">Nuclease</keyword>
<accession>A0ABT3HHP5</accession>
<organism evidence="3 4">
    <name type="scientific">Rhodobium gokarnense</name>
    <dbReference type="NCBI Taxonomy" id="364296"/>
    <lineage>
        <taxon>Bacteria</taxon>
        <taxon>Pseudomonadati</taxon>
        <taxon>Pseudomonadota</taxon>
        <taxon>Alphaproteobacteria</taxon>
        <taxon>Hyphomicrobiales</taxon>
        <taxon>Rhodobiaceae</taxon>
        <taxon>Rhodobium</taxon>
    </lineage>
</organism>
<keyword evidence="3" id="KW-0255">Endonuclease</keyword>
<dbReference type="InterPro" id="IPR035901">
    <property type="entry name" value="GIY-YIG_endonuc_sf"/>
</dbReference>
<dbReference type="PANTHER" id="PTHR34477">
    <property type="entry name" value="UPF0213 PROTEIN YHBQ"/>
    <property type="match status" value="1"/>
</dbReference>
<comment type="caution">
    <text evidence="3">The sequence shown here is derived from an EMBL/GenBank/DDBJ whole genome shotgun (WGS) entry which is preliminary data.</text>
</comment>
<dbReference type="InterPro" id="IPR000305">
    <property type="entry name" value="GIY-YIG_endonuc"/>
</dbReference>
<dbReference type="SUPFAM" id="SSF82771">
    <property type="entry name" value="GIY-YIG endonuclease"/>
    <property type="match status" value="1"/>
</dbReference>
<proteinExistence type="inferred from homology"/>
<comment type="similarity">
    <text evidence="1">Belongs to the UPF0213 family.</text>
</comment>
<feature type="domain" description="GIY-YIG" evidence="2">
    <location>
        <begin position="2"/>
        <end position="78"/>
    </location>
</feature>
<dbReference type="PANTHER" id="PTHR34477:SF5">
    <property type="entry name" value="BSL5627 PROTEIN"/>
    <property type="match status" value="1"/>
</dbReference>